<evidence type="ECO:0000313" key="3">
    <source>
        <dbReference type="Proteomes" id="UP001595855"/>
    </source>
</evidence>
<keyword evidence="3" id="KW-1185">Reference proteome</keyword>
<evidence type="ECO:0000256" key="1">
    <source>
        <dbReference type="SAM" id="MobiDB-lite"/>
    </source>
</evidence>
<dbReference type="EMBL" id="JBHSJO010000001">
    <property type="protein sequence ID" value="MFC5016000.1"/>
    <property type="molecule type" value="Genomic_DNA"/>
</dbReference>
<name>A0ABV9WVD5_9ACTN</name>
<organism evidence="2 3">
    <name type="scientific">Streptomyces lienomycini</name>
    <dbReference type="NCBI Taxonomy" id="284035"/>
    <lineage>
        <taxon>Bacteria</taxon>
        <taxon>Bacillati</taxon>
        <taxon>Actinomycetota</taxon>
        <taxon>Actinomycetes</taxon>
        <taxon>Kitasatosporales</taxon>
        <taxon>Streptomycetaceae</taxon>
        <taxon>Streptomyces</taxon>
    </lineage>
</organism>
<protein>
    <submittedName>
        <fullName evidence="2">Uncharacterized protein</fullName>
    </submittedName>
</protein>
<feature type="compositionally biased region" description="Basic and acidic residues" evidence="1">
    <location>
        <begin position="13"/>
        <end position="26"/>
    </location>
</feature>
<feature type="region of interest" description="Disordered" evidence="1">
    <location>
        <begin position="1"/>
        <end position="26"/>
    </location>
</feature>
<reference evidence="3" key="1">
    <citation type="journal article" date="2019" name="Int. J. Syst. Evol. Microbiol.">
        <title>The Global Catalogue of Microorganisms (GCM) 10K type strain sequencing project: providing services to taxonomists for standard genome sequencing and annotation.</title>
        <authorList>
            <consortium name="The Broad Institute Genomics Platform"/>
            <consortium name="The Broad Institute Genome Sequencing Center for Infectious Disease"/>
            <person name="Wu L."/>
            <person name="Ma J."/>
        </authorList>
    </citation>
    <scope>NUCLEOTIDE SEQUENCE [LARGE SCALE GENOMIC DNA]</scope>
    <source>
        <strain evidence="3">CGMCC 4.1542</strain>
    </source>
</reference>
<accession>A0ABV9WVD5</accession>
<sequence>MRASRLGSRNAQRCRDALRAAQPEEHSERLAGRLVGGSMLRGTVEIETADRGVITARVDHEITSLLSAYANRRITAEVLVSTVRSPHGREHHSYVVLYLALHTS</sequence>
<evidence type="ECO:0000313" key="2">
    <source>
        <dbReference type="EMBL" id="MFC5016000.1"/>
    </source>
</evidence>
<proteinExistence type="predicted"/>
<gene>
    <name evidence="2" type="ORF">ACFPRC_14030</name>
</gene>
<comment type="caution">
    <text evidence="2">The sequence shown here is derived from an EMBL/GenBank/DDBJ whole genome shotgun (WGS) entry which is preliminary data.</text>
</comment>
<dbReference type="RefSeq" id="WP_271319907.1">
    <property type="nucleotide sequence ID" value="NZ_CP116257.1"/>
</dbReference>
<dbReference type="Proteomes" id="UP001595855">
    <property type="component" value="Unassembled WGS sequence"/>
</dbReference>